<evidence type="ECO:0000256" key="1">
    <source>
        <dbReference type="SAM" id="Coils"/>
    </source>
</evidence>
<dbReference type="Gene3D" id="1.25.40.10">
    <property type="entry name" value="Tetratricopeptide repeat domain"/>
    <property type="match status" value="1"/>
</dbReference>
<dbReference type="Pfam" id="PF13374">
    <property type="entry name" value="TPR_10"/>
    <property type="match status" value="1"/>
</dbReference>
<accession>A0AAU9IBF3</accession>
<dbReference type="SMART" id="SM00015">
    <property type="entry name" value="IQ"/>
    <property type="match status" value="2"/>
</dbReference>
<evidence type="ECO:0000313" key="2">
    <source>
        <dbReference type="EMBL" id="CAG9310642.1"/>
    </source>
</evidence>
<dbReference type="PROSITE" id="PS50096">
    <property type="entry name" value="IQ"/>
    <property type="match status" value="2"/>
</dbReference>
<dbReference type="InterPro" id="IPR000048">
    <property type="entry name" value="IQ_motif_EF-hand-BS"/>
</dbReference>
<dbReference type="EMBL" id="CAJZBQ010000002">
    <property type="protein sequence ID" value="CAG9310642.1"/>
    <property type="molecule type" value="Genomic_DNA"/>
</dbReference>
<dbReference type="SUPFAM" id="SSF48452">
    <property type="entry name" value="TPR-like"/>
    <property type="match status" value="1"/>
</dbReference>
<evidence type="ECO:0000313" key="3">
    <source>
        <dbReference type="Proteomes" id="UP001162131"/>
    </source>
</evidence>
<dbReference type="SMART" id="SM00028">
    <property type="entry name" value="TPR"/>
    <property type="match status" value="2"/>
</dbReference>
<reference evidence="2" key="1">
    <citation type="submission" date="2021-09" db="EMBL/GenBank/DDBJ databases">
        <authorList>
            <consortium name="AG Swart"/>
            <person name="Singh M."/>
            <person name="Singh A."/>
            <person name="Seah K."/>
            <person name="Emmerich C."/>
        </authorList>
    </citation>
    <scope>NUCLEOTIDE SEQUENCE</scope>
    <source>
        <strain evidence="2">ATCC30299</strain>
    </source>
</reference>
<proteinExistence type="predicted"/>
<protein>
    <submittedName>
        <fullName evidence="2">Uncharacterized protein</fullName>
    </submittedName>
</protein>
<organism evidence="2 3">
    <name type="scientific">Blepharisma stoltei</name>
    <dbReference type="NCBI Taxonomy" id="1481888"/>
    <lineage>
        <taxon>Eukaryota</taxon>
        <taxon>Sar</taxon>
        <taxon>Alveolata</taxon>
        <taxon>Ciliophora</taxon>
        <taxon>Postciliodesmatophora</taxon>
        <taxon>Heterotrichea</taxon>
        <taxon>Heterotrichida</taxon>
        <taxon>Blepharismidae</taxon>
        <taxon>Blepharisma</taxon>
    </lineage>
</organism>
<feature type="coiled-coil region" evidence="1">
    <location>
        <begin position="748"/>
        <end position="775"/>
    </location>
</feature>
<name>A0AAU9IBF3_9CILI</name>
<dbReference type="InterPro" id="IPR011990">
    <property type="entry name" value="TPR-like_helical_dom_sf"/>
</dbReference>
<dbReference type="Pfam" id="PF13181">
    <property type="entry name" value="TPR_8"/>
    <property type="match status" value="1"/>
</dbReference>
<dbReference type="AlphaFoldDB" id="A0AAU9IBF3"/>
<comment type="caution">
    <text evidence="2">The sequence shown here is derived from an EMBL/GenBank/DDBJ whole genome shotgun (WGS) entry which is preliminary data.</text>
</comment>
<keyword evidence="1" id="KW-0175">Coiled coil</keyword>
<dbReference type="CDD" id="cd23767">
    <property type="entry name" value="IQCD"/>
    <property type="match status" value="1"/>
</dbReference>
<sequence length="1122" mass="129088">MEESHLEVSRKNALENTSIEMFEKIEFETDELLKAGNSQEVSRYLRNILALKENSSHTPEALLSASRLVDKISKKALSYINDPHTSLLILRSAKIILSQYPNILISERCNLLNNLACTYRRLGKLHSAKKYLDQALEILKYNRQAEIDKASTHLNCCAVFSNLNRHREALDHAMVAVQYAQDDMINIISDAPGPDIIHKISVLSISYYNIAVENEYLKRFDEACEWYTKAIKFLQKHQENKNLKEILDTCMENYNEIKDSSTSRVLQRPFSTNENSRLRPVSAKSATSSASRKIVAREQAYKPPLKHPKPIPIKTTLQAAPFDARFPLEGKQITFDQLKAKIEYEKKFKIPNINDKNPKNLFDSKTEKKIKAIFTTDESRKAFKERPKSSKPNDRIINSPYRPSMIKTNMSFENNPVKSRISSMINSSPARTKSSPLKENESRHRIVIEEQKNVREKISKPIRHDITLGLEFESFSNITLNDSHNTEISLPKSYSRNEINKDELLKQSVVKIQALFRGKRDRLLAKLYKKSAEKSKYIYKTGRRIGGEYYMILIMKAEYDYKLSVTKIGEIDKVSEFSISSSQAENPDELISHLQVDECGKLYIGLNTNNYFEHIHRAAKNVSGKDLVIDCYSSRSGDSMLLKAKDMRTSKNFSLKVAKQTPRSPSKITRQLKESIIPNLIIHKEDLEFYDAASLPKQNHFNLLLARPVLLNSEKRQMTIFTSPNHLKIICENNDKQEEIIIEKDEIAKILNIEKKDIEANAEKLLEMIEKNNDLTFLTANTALETKASEEKIPHQFEGFVLEDKPMGLSAVPENAPTKFIKSLWRNLDGINYLLEAIQEDEFILLKATYVNDKSKLISKQYSKAEIHENYGTSVMLEELLNTLQVKNGEIYLKFENNSVQETTDVLLYLTTRYIDDKDFLIKIILERNLENPSDSDTIRIELFQKKSFFNKCYVGLKEVSDILCLSYENLKDIAIYIAWSMLKLDGQNIQINKDAPHYDLERCATMIQSLFKGYLIRSIFSPLLKKAGSPATVKKNMVITGDNLTYSVEIIQYPKFIFIQATNKQLSLKLFLKIEILNGYPDDFGPKDIIEQHIIPRLHISLKNGQKELHGIKDFEMIMSK</sequence>
<dbReference type="Pfam" id="PF00612">
    <property type="entry name" value="IQ"/>
    <property type="match status" value="1"/>
</dbReference>
<dbReference type="Proteomes" id="UP001162131">
    <property type="component" value="Unassembled WGS sequence"/>
</dbReference>
<keyword evidence="3" id="KW-1185">Reference proteome</keyword>
<gene>
    <name evidence="2" type="ORF">BSTOLATCC_MIC1484</name>
</gene>
<dbReference type="InterPro" id="IPR019734">
    <property type="entry name" value="TPR_rpt"/>
</dbReference>